<dbReference type="EMBL" id="QREV01000002">
    <property type="protein sequence ID" value="RDU50994.1"/>
    <property type="molecule type" value="Genomic_DNA"/>
</dbReference>
<evidence type="ECO:0000313" key="2">
    <source>
        <dbReference type="EMBL" id="MBC8600365.1"/>
    </source>
</evidence>
<protein>
    <submittedName>
        <fullName evidence="2 3">Copper resistance protein NlpE</fullName>
    </submittedName>
</protein>
<dbReference type="InterPro" id="IPR007298">
    <property type="entry name" value="Cu-R_lipoprotein_NlpE"/>
</dbReference>
<sequence length="189" mass="20304">MKKYFIAVAALAFLAACSGKAAKDAPVLVEEESLAVAEAAPDAPSLPELPVVKAKPAKPINMRDSLKTDPKKGAVVQKKYKGTVPAADGPGIVYDLTLYYQQDSDDGVYELDATYLEAENNKDQTFTSTGKRKVKKGTPADASAIVYELIPSDGSMVFYFQAEGDSLTMLNQDLQKAASDLNYTLTLVQ</sequence>
<gene>
    <name evidence="3" type="ORF">DWU89_01375</name>
    <name evidence="2" type="ORF">H8784_01360</name>
</gene>
<dbReference type="Proteomes" id="UP000629596">
    <property type="component" value="Unassembled WGS sequence"/>
</dbReference>
<dbReference type="EMBL" id="JACRTI010000002">
    <property type="protein sequence ID" value="MBC8600365.1"/>
    <property type="molecule type" value="Genomic_DNA"/>
</dbReference>
<feature type="signal peptide" evidence="1">
    <location>
        <begin position="1"/>
        <end position="21"/>
    </location>
</feature>
<organism evidence="3 4">
    <name type="scientific">Parabacteroides acidifaciens</name>
    <dbReference type="NCBI Taxonomy" id="2290935"/>
    <lineage>
        <taxon>Bacteria</taxon>
        <taxon>Pseudomonadati</taxon>
        <taxon>Bacteroidota</taxon>
        <taxon>Bacteroidia</taxon>
        <taxon>Bacteroidales</taxon>
        <taxon>Tannerellaceae</taxon>
        <taxon>Parabacteroides</taxon>
    </lineage>
</organism>
<evidence type="ECO:0000313" key="5">
    <source>
        <dbReference type="Proteomes" id="UP000629596"/>
    </source>
</evidence>
<comment type="caution">
    <text evidence="3">The sequence shown here is derived from an EMBL/GenBank/DDBJ whole genome shotgun (WGS) entry which is preliminary data.</text>
</comment>
<reference evidence="3 4" key="1">
    <citation type="submission" date="2018-07" db="EMBL/GenBank/DDBJ databases">
        <title>Parabacteroides acidifaciens nov. sp., isolated from human feces.</title>
        <authorList>
            <person name="Wang Y.J."/>
        </authorList>
    </citation>
    <scope>NUCLEOTIDE SEQUENCE [LARGE SCALE GENOMIC DNA]</scope>
    <source>
        <strain evidence="3 4">426-9</strain>
    </source>
</reference>
<name>A0A3D8HJ28_9BACT</name>
<reference evidence="2 5" key="2">
    <citation type="submission" date="2020-08" db="EMBL/GenBank/DDBJ databases">
        <title>Genome public.</title>
        <authorList>
            <person name="Liu C."/>
            <person name="Sun Q."/>
        </authorList>
    </citation>
    <scope>NUCLEOTIDE SEQUENCE [LARGE SCALE GENOMIC DNA]</scope>
    <source>
        <strain evidence="2 5">426_9</strain>
    </source>
</reference>
<dbReference type="RefSeq" id="WP_115497904.1">
    <property type="nucleotide sequence ID" value="NZ_JACRTI010000002.1"/>
</dbReference>
<dbReference type="Proteomes" id="UP000256321">
    <property type="component" value="Unassembled WGS sequence"/>
</dbReference>
<accession>A0A3D8HJ28</accession>
<dbReference type="PROSITE" id="PS51257">
    <property type="entry name" value="PROKAR_LIPOPROTEIN"/>
    <property type="match status" value="1"/>
</dbReference>
<keyword evidence="5" id="KW-1185">Reference proteome</keyword>
<evidence type="ECO:0000313" key="4">
    <source>
        <dbReference type="Proteomes" id="UP000256321"/>
    </source>
</evidence>
<feature type="chain" id="PRO_5017626570" evidence="1">
    <location>
        <begin position="22"/>
        <end position="189"/>
    </location>
</feature>
<evidence type="ECO:0000313" key="3">
    <source>
        <dbReference type="EMBL" id="RDU50994.1"/>
    </source>
</evidence>
<dbReference type="AlphaFoldDB" id="A0A3D8HJ28"/>
<keyword evidence="1" id="KW-0732">Signal</keyword>
<evidence type="ECO:0000256" key="1">
    <source>
        <dbReference type="SAM" id="SignalP"/>
    </source>
</evidence>
<proteinExistence type="predicted"/>
<dbReference type="Gene3D" id="2.40.128.640">
    <property type="match status" value="1"/>
</dbReference>
<dbReference type="Pfam" id="PF04170">
    <property type="entry name" value="NlpE"/>
    <property type="match status" value="1"/>
</dbReference>